<gene>
    <name evidence="1" type="ORF">SAMN05443248_8578</name>
</gene>
<dbReference type="Proteomes" id="UP000189796">
    <property type="component" value="Chromosome I"/>
</dbReference>
<evidence type="ECO:0000313" key="1">
    <source>
        <dbReference type="EMBL" id="SHI13726.1"/>
    </source>
</evidence>
<proteinExistence type="predicted"/>
<evidence type="ECO:0000313" key="2">
    <source>
        <dbReference type="Proteomes" id="UP000189796"/>
    </source>
</evidence>
<sequence length="228" mass="25322">MAGTFGALGACPLPFIPGEARWHPLTRSLLERARITGRGCRAPDRAMVDRTIRQFADRSGCTKPLVIKWMDTPTEAFDHLSRYGLDALLDMGTASFWRRAQPPVPRDEETFDRAFEARMMANELLGIDESDRTLMAPKLLAKSKAKSENASDEEVFRVRAVSAQIGWLETSLAEATAQAISNVELLLRTGASEGSVAIDHQLKIFESYEHGLLATWETPEALICVIQF</sequence>
<protein>
    <submittedName>
        <fullName evidence="1">Uncharacterized protein</fullName>
    </submittedName>
</protein>
<dbReference type="EMBL" id="LT670817">
    <property type="protein sequence ID" value="SHI13726.1"/>
    <property type="molecule type" value="Genomic_DNA"/>
</dbReference>
<organism evidence="1 2">
    <name type="scientific">Bradyrhizobium erythrophlei</name>
    <dbReference type="NCBI Taxonomy" id="1437360"/>
    <lineage>
        <taxon>Bacteria</taxon>
        <taxon>Pseudomonadati</taxon>
        <taxon>Pseudomonadota</taxon>
        <taxon>Alphaproteobacteria</taxon>
        <taxon>Hyphomicrobiales</taxon>
        <taxon>Nitrobacteraceae</taxon>
        <taxon>Bradyrhizobium</taxon>
    </lineage>
</organism>
<reference evidence="1 2" key="1">
    <citation type="submission" date="2016-11" db="EMBL/GenBank/DDBJ databases">
        <authorList>
            <person name="Jaros S."/>
            <person name="Januszkiewicz K."/>
            <person name="Wedrychowicz H."/>
        </authorList>
    </citation>
    <scope>NUCLEOTIDE SEQUENCE [LARGE SCALE GENOMIC DNA]</scope>
    <source>
        <strain evidence="1 2">GAS138</strain>
    </source>
</reference>
<accession>A0A1M5YP11</accession>
<dbReference type="AlphaFoldDB" id="A0A1M5YP11"/>
<name>A0A1M5YP11_9BRAD</name>